<accession>A0A0U5HU24</accession>
<gene>
    <name evidence="3" type="ORF">HHUB_2381</name>
</gene>
<dbReference type="STRING" id="1407499.HHUB_2381"/>
<dbReference type="Proteomes" id="UP000066737">
    <property type="component" value="Chromosome I"/>
</dbReference>
<dbReference type="GeneID" id="91109834"/>
<dbReference type="Pfam" id="PF03703">
    <property type="entry name" value="bPH_2"/>
    <property type="match status" value="1"/>
</dbReference>
<dbReference type="KEGG" id="hhb:Hhub_2381"/>
<dbReference type="PANTHER" id="PTHR37938:SF1">
    <property type="entry name" value="BLL0215 PROTEIN"/>
    <property type="match status" value="1"/>
</dbReference>
<evidence type="ECO:0000313" key="3">
    <source>
        <dbReference type="EMBL" id="CQH56435.1"/>
    </source>
</evidence>
<keyword evidence="4" id="KW-1185">Reference proteome</keyword>
<reference evidence="4" key="1">
    <citation type="journal article" date="2016" name="Environ. Microbiol.">
        <title>The complete genome of a viable archaeum isolated from 123-million-year-old rock salt.</title>
        <authorList>
            <person name="Jaakkola S.T."/>
            <person name="Pfeiffer F."/>
            <person name="Ravantti J.J."/>
            <person name="Guo Q."/>
            <person name="Liu Y."/>
            <person name="Chen X."/>
            <person name="Ma H."/>
            <person name="Yang C."/>
            <person name="Oksanen H.M."/>
            <person name="Bamford D.H."/>
        </authorList>
    </citation>
    <scope>NUCLEOTIDE SEQUENCE</scope>
    <source>
        <strain evidence="4">JI20-1</strain>
    </source>
</reference>
<feature type="domain" description="YdbS-like PH" evidence="2">
    <location>
        <begin position="78"/>
        <end position="151"/>
    </location>
</feature>
<evidence type="ECO:0000313" key="4">
    <source>
        <dbReference type="Proteomes" id="UP000066737"/>
    </source>
</evidence>
<protein>
    <submittedName>
        <fullName evidence="3">DUF304 domain protein</fullName>
    </submittedName>
</protein>
<dbReference type="EMBL" id="LN831302">
    <property type="protein sequence ID" value="CQH56435.1"/>
    <property type="molecule type" value="Genomic_DNA"/>
</dbReference>
<dbReference type="RefSeq" id="WP_059056786.1">
    <property type="nucleotide sequence ID" value="NZ_CEML01000001.1"/>
</dbReference>
<keyword evidence="1" id="KW-0812">Transmembrane</keyword>
<evidence type="ECO:0000256" key="1">
    <source>
        <dbReference type="SAM" id="Phobius"/>
    </source>
</evidence>
<dbReference type="InterPro" id="IPR005182">
    <property type="entry name" value="YdbS-like_PH"/>
</dbReference>
<sequence length="198" mass="21226">MNGERATEPVDAAIPIGESETVVWTGRPRVTVVLPAVVVGLTLVVAGLAGAILSDSWLPAALVPVGVAVPGWRYLRNRRTQYVITDDALYKKTGVFSRAVAQATLRTVQNSAFSQSLTGSVFGYGSVEFEIAGGGRFTYRRIGDPREVRALVDEAAGDTDAVSGTGRVEQSVPGSIEQWRAVREEVRALGRLVDRRAE</sequence>
<dbReference type="PANTHER" id="PTHR37938">
    <property type="entry name" value="BLL0215 PROTEIN"/>
    <property type="match status" value="1"/>
</dbReference>
<dbReference type="OrthoDB" id="204675at2157"/>
<keyword evidence="1" id="KW-0472">Membrane</keyword>
<evidence type="ECO:0000259" key="2">
    <source>
        <dbReference type="Pfam" id="PF03703"/>
    </source>
</evidence>
<feature type="transmembrane region" description="Helical" evidence="1">
    <location>
        <begin position="57"/>
        <end position="75"/>
    </location>
</feature>
<proteinExistence type="predicted"/>
<organism evidence="3 4">
    <name type="scientific">Halobacterium hubeiense</name>
    <dbReference type="NCBI Taxonomy" id="1407499"/>
    <lineage>
        <taxon>Archaea</taxon>
        <taxon>Methanobacteriati</taxon>
        <taxon>Methanobacteriota</taxon>
        <taxon>Stenosarchaea group</taxon>
        <taxon>Halobacteria</taxon>
        <taxon>Halobacteriales</taxon>
        <taxon>Halobacteriaceae</taxon>
        <taxon>Halobacterium</taxon>
    </lineage>
</organism>
<name>A0A0U5HU24_9EURY</name>
<feature type="transmembrane region" description="Helical" evidence="1">
    <location>
        <begin position="32"/>
        <end position="51"/>
    </location>
</feature>
<keyword evidence="1" id="KW-1133">Transmembrane helix</keyword>
<dbReference type="AlphaFoldDB" id="A0A0U5HU24"/>